<accession>A0A8B8AKP8</accession>
<keyword evidence="1" id="KW-0812">Transmembrane</keyword>
<dbReference type="KEGG" id="cvn:111103047"/>
<dbReference type="GeneID" id="111103047"/>
<sequence length="117" mass="13513">MCLPCEDGLTGAECRFPCPFPYFGRGCLMNCNCTFKQCPHHHPKHGCNASKGTTTNEMSTTLLQTEIRNQKDQEEQRQTTYTLKIPIVLLTTMAFILLVFHIFTYSKCFKKCIFYEK</sequence>
<keyword evidence="2" id="KW-1185">Reference proteome</keyword>
<dbReference type="Proteomes" id="UP000694844">
    <property type="component" value="Chromosome 7"/>
</dbReference>
<protein>
    <submittedName>
        <fullName evidence="3">N-acetylglucosamine-1-phosphodiester alpha-N-acetylglucosaminidase-like</fullName>
    </submittedName>
</protein>
<proteinExistence type="predicted"/>
<reference evidence="3" key="1">
    <citation type="submission" date="2025-08" db="UniProtKB">
        <authorList>
            <consortium name="RefSeq"/>
        </authorList>
    </citation>
    <scope>IDENTIFICATION</scope>
    <source>
        <tissue evidence="3">Whole sample</tissue>
    </source>
</reference>
<dbReference type="RefSeq" id="XP_022291755.1">
    <property type="nucleotide sequence ID" value="XM_022436047.1"/>
</dbReference>
<keyword evidence="1" id="KW-1133">Transmembrane helix</keyword>
<name>A0A8B8AKP8_CRAVI</name>
<dbReference type="Gene3D" id="2.170.300.10">
    <property type="entry name" value="Tie2 ligand-binding domain superfamily"/>
    <property type="match status" value="1"/>
</dbReference>
<keyword evidence="1" id="KW-0472">Membrane</keyword>
<evidence type="ECO:0000313" key="2">
    <source>
        <dbReference type="Proteomes" id="UP000694844"/>
    </source>
</evidence>
<dbReference type="AlphaFoldDB" id="A0A8B8AKP8"/>
<evidence type="ECO:0000313" key="3">
    <source>
        <dbReference type="RefSeq" id="XP_022291755.1"/>
    </source>
</evidence>
<gene>
    <name evidence="3" type="primary">LOC111103047</name>
</gene>
<evidence type="ECO:0000256" key="1">
    <source>
        <dbReference type="SAM" id="Phobius"/>
    </source>
</evidence>
<feature type="transmembrane region" description="Helical" evidence="1">
    <location>
        <begin position="81"/>
        <end position="103"/>
    </location>
</feature>
<organism evidence="2 3">
    <name type="scientific">Crassostrea virginica</name>
    <name type="common">Eastern oyster</name>
    <dbReference type="NCBI Taxonomy" id="6565"/>
    <lineage>
        <taxon>Eukaryota</taxon>
        <taxon>Metazoa</taxon>
        <taxon>Spiralia</taxon>
        <taxon>Lophotrochozoa</taxon>
        <taxon>Mollusca</taxon>
        <taxon>Bivalvia</taxon>
        <taxon>Autobranchia</taxon>
        <taxon>Pteriomorphia</taxon>
        <taxon>Ostreida</taxon>
        <taxon>Ostreoidea</taxon>
        <taxon>Ostreidae</taxon>
        <taxon>Crassostrea</taxon>
    </lineage>
</organism>